<comment type="caution">
    <text evidence="1">The sequence shown here is derived from an EMBL/GenBank/DDBJ whole genome shotgun (WGS) entry which is preliminary data.</text>
</comment>
<dbReference type="EMBL" id="QAOL01000001">
    <property type="protein sequence ID" value="PTQ88799.1"/>
    <property type="molecule type" value="Genomic_DNA"/>
</dbReference>
<organism evidence="1 2">
    <name type="scientific">Nitrosomonas ureae</name>
    <dbReference type="NCBI Taxonomy" id="44577"/>
    <lineage>
        <taxon>Bacteria</taxon>
        <taxon>Pseudomonadati</taxon>
        <taxon>Pseudomonadota</taxon>
        <taxon>Betaproteobacteria</taxon>
        <taxon>Nitrosomonadales</taxon>
        <taxon>Nitrosomonadaceae</taxon>
        <taxon>Nitrosomonas</taxon>
    </lineage>
</organism>
<proteinExistence type="predicted"/>
<evidence type="ECO:0000313" key="2">
    <source>
        <dbReference type="Proteomes" id="UP000244110"/>
    </source>
</evidence>
<accession>A0A2T5IXX6</accession>
<protein>
    <submittedName>
        <fullName evidence="1">Uncharacterized protein</fullName>
    </submittedName>
</protein>
<name>A0A2T5IXX6_9PROT</name>
<reference evidence="1 2" key="1">
    <citation type="submission" date="2018-04" db="EMBL/GenBank/DDBJ databases">
        <title>Active sludge and wastewater microbial communities from Klosterneuburg, Austria.</title>
        <authorList>
            <person name="Wagner M."/>
        </authorList>
    </citation>
    <scope>NUCLEOTIDE SEQUENCE [LARGE SCALE GENOMIC DNA]</scope>
    <source>
        <strain evidence="1 2">Nm4</strain>
    </source>
</reference>
<sequence>MAPLHPTLLAQTTSVVKQVASTAEVLDFALEGEDLFGHRWSYGFKLLHLIIRWSHKLDSLE</sequence>
<dbReference type="RefSeq" id="WP_107785956.1">
    <property type="nucleotide sequence ID" value="NZ_QAOL01000001.1"/>
</dbReference>
<dbReference type="AlphaFoldDB" id="A0A2T5IXX6"/>
<gene>
    <name evidence="1" type="ORF">C8R28_1001191</name>
</gene>
<evidence type="ECO:0000313" key="1">
    <source>
        <dbReference type="EMBL" id="PTQ88799.1"/>
    </source>
</evidence>
<dbReference type="Proteomes" id="UP000244110">
    <property type="component" value="Unassembled WGS sequence"/>
</dbReference>